<accession>A0D7C3</accession>
<dbReference type="Proteomes" id="UP000000600">
    <property type="component" value="Unassembled WGS sequence"/>
</dbReference>
<proteinExistence type="predicted"/>
<dbReference type="RefSeq" id="XP_001446337.1">
    <property type="nucleotide sequence ID" value="XM_001446300.1"/>
</dbReference>
<protein>
    <submittedName>
        <fullName evidence="1">Uncharacterized protein</fullName>
    </submittedName>
</protein>
<dbReference type="AlphaFoldDB" id="A0D7C3"/>
<organism evidence="1 2">
    <name type="scientific">Paramecium tetraurelia</name>
    <dbReference type="NCBI Taxonomy" id="5888"/>
    <lineage>
        <taxon>Eukaryota</taxon>
        <taxon>Sar</taxon>
        <taxon>Alveolata</taxon>
        <taxon>Ciliophora</taxon>
        <taxon>Intramacronucleata</taxon>
        <taxon>Oligohymenophorea</taxon>
        <taxon>Peniculida</taxon>
        <taxon>Parameciidae</taxon>
        <taxon>Paramecium</taxon>
    </lineage>
</organism>
<dbReference type="InParanoid" id="A0D7C3"/>
<sequence length="99" mass="11654">MNMKRYQLLKKNDLYIQTDDDNISITGIEQINTILDKYTEGDLKFGDTKNKKRNQEKKISYQEKSQIVEYAIELKEDGLVNKISIQLRVIQTIGKRMNL</sequence>
<dbReference type="HOGENOM" id="CLU_2325267_0_0_1"/>
<dbReference type="KEGG" id="ptm:GSPATT00001982001"/>
<name>A0D7C3_PARTE</name>
<gene>
    <name evidence="1" type="ORF">GSPATT00001982001</name>
</gene>
<keyword evidence="2" id="KW-1185">Reference proteome</keyword>
<reference evidence="1 2" key="1">
    <citation type="journal article" date="2006" name="Nature">
        <title>Global trends of whole-genome duplications revealed by the ciliate Paramecium tetraurelia.</title>
        <authorList>
            <consortium name="Genoscope"/>
            <person name="Aury J.-M."/>
            <person name="Jaillon O."/>
            <person name="Duret L."/>
            <person name="Noel B."/>
            <person name="Jubin C."/>
            <person name="Porcel B.M."/>
            <person name="Segurens B."/>
            <person name="Daubin V."/>
            <person name="Anthouard V."/>
            <person name="Aiach N."/>
            <person name="Arnaiz O."/>
            <person name="Billaut A."/>
            <person name="Beisson J."/>
            <person name="Blanc I."/>
            <person name="Bouhouche K."/>
            <person name="Camara F."/>
            <person name="Duharcourt S."/>
            <person name="Guigo R."/>
            <person name="Gogendeau D."/>
            <person name="Katinka M."/>
            <person name="Keller A.-M."/>
            <person name="Kissmehl R."/>
            <person name="Klotz C."/>
            <person name="Koll F."/>
            <person name="Le Moue A."/>
            <person name="Lepere C."/>
            <person name="Malinsky S."/>
            <person name="Nowacki M."/>
            <person name="Nowak J.K."/>
            <person name="Plattner H."/>
            <person name="Poulain J."/>
            <person name="Ruiz F."/>
            <person name="Serrano V."/>
            <person name="Zagulski M."/>
            <person name="Dessen P."/>
            <person name="Betermier M."/>
            <person name="Weissenbach J."/>
            <person name="Scarpelli C."/>
            <person name="Schachter V."/>
            <person name="Sperling L."/>
            <person name="Meyer E."/>
            <person name="Cohen J."/>
            <person name="Wincker P."/>
        </authorList>
    </citation>
    <scope>NUCLEOTIDE SEQUENCE [LARGE SCALE GENOMIC DNA]</scope>
    <source>
        <strain evidence="1 2">Stock d4-2</strain>
    </source>
</reference>
<evidence type="ECO:0000313" key="2">
    <source>
        <dbReference type="Proteomes" id="UP000000600"/>
    </source>
</evidence>
<dbReference type="EMBL" id="CT868318">
    <property type="protein sequence ID" value="CAK78940.1"/>
    <property type="molecule type" value="Genomic_DNA"/>
</dbReference>
<dbReference type="GeneID" id="5032122"/>
<evidence type="ECO:0000313" key="1">
    <source>
        <dbReference type="EMBL" id="CAK78940.1"/>
    </source>
</evidence>